<evidence type="ECO:0000256" key="1">
    <source>
        <dbReference type="SAM" id="Phobius"/>
    </source>
</evidence>
<reference evidence="3" key="1">
    <citation type="journal article" date="2014" name="Int. J. Syst. Evol. Microbiol.">
        <title>Complete genome sequence of Corynebacterium casei LMG S-19264T (=DSM 44701T), isolated from a smear-ripened cheese.</title>
        <authorList>
            <consortium name="US DOE Joint Genome Institute (JGI-PGF)"/>
            <person name="Walter F."/>
            <person name="Albersmeier A."/>
            <person name="Kalinowski J."/>
            <person name="Ruckert C."/>
        </authorList>
    </citation>
    <scope>NUCLEOTIDE SEQUENCE</scope>
    <source>
        <strain evidence="3">JCM 18487</strain>
    </source>
</reference>
<evidence type="ECO:0000313" key="4">
    <source>
        <dbReference type="Proteomes" id="UP000637695"/>
    </source>
</evidence>
<dbReference type="Proteomes" id="UP000637695">
    <property type="component" value="Unassembled WGS sequence"/>
</dbReference>
<dbReference type="InterPro" id="IPR011528">
    <property type="entry name" value="NERD"/>
</dbReference>
<dbReference type="EMBL" id="BMOY01000016">
    <property type="protein sequence ID" value="GGJ04869.1"/>
    <property type="molecule type" value="Genomic_DNA"/>
</dbReference>
<sequence length="258" mass="28817">MAEHFGRAGHSAKERGRRLSIRAYAILLAYVILGGLGAWFSWHWVHSNNVLVRYGSYILLCISLGVFIAGCLPVLNDKYDPETWLSAFDRGAKGEETVQRWLASLPDGYSVFHDIECAVGNLDHVVIGPTGVFVIETKSHSGQVDVDMNGRLVRNGRPFEKDLIKQSWREALWLRDWIQGRLGIEVRVYPLLVFSRAFVLVRRPVNGVTVLPGKWLVDHIVKRKPELTAERVQSIRSLLLELLVSGQVGGAVAGHGSE</sequence>
<dbReference type="RefSeq" id="WP_188881862.1">
    <property type="nucleotide sequence ID" value="NZ_BMOY01000016.1"/>
</dbReference>
<dbReference type="AlphaFoldDB" id="A0A917K8T1"/>
<keyword evidence="1" id="KW-0472">Membrane</keyword>
<accession>A0A917K8T1</accession>
<dbReference type="PROSITE" id="PS50965">
    <property type="entry name" value="NERD"/>
    <property type="match status" value="1"/>
</dbReference>
<keyword evidence="1" id="KW-0812">Transmembrane</keyword>
<gene>
    <name evidence="3" type="ORF">GCM10010885_12510</name>
</gene>
<protein>
    <recommendedName>
        <fullName evidence="2">NERD domain-containing protein</fullName>
    </recommendedName>
</protein>
<dbReference type="Pfam" id="PF08378">
    <property type="entry name" value="NERD"/>
    <property type="match status" value="1"/>
</dbReference>
<evidence type="ECO:0000313" key="3">
    <source>
        <dbReference type="EMBL" id="GGJ04869.1"/>
    </source>
</evidence>
<feature type="domain" description="NERD" evidence="2">
    <location>
        <begin position="90"/>
        <end position="201"/>
    </location>
</feature>
<evidence type="ECO:0000259" key="2">
    <source>
        <dbReference type="PROSITE" id="PS50965"/>
    </source>
</evidence>
<keyword evidence="4" id="KW-1185">Reference proteome</keyword>
<organism evidence="3 4">
    <name type="scientific">Alicyclobacillus cellulosilyticus</name>
    <dbReference type="NCBI Taxonomy" id="1003997"/>
    <lineage>
        <taxon>Bacteria</taxon>
        <taxon>Bacillati</taxon>
        <taxon>Bacillota</taxon>
        <taxon>Bacilli</taxon>
        <taxon>Bacillales</taxon>
        <taxon>Alicyclobacillaceae</taxon>
        <taxon>Alicyclobacillus</taxon>
    </lineage>
</organism>
<feature type="transmembrane region" description="Helical" evidence="1">
    <location>
        <begin position="54"/>
        <end position="75"/>
    </location>
</feature>
<proteinExistence type="predicted"/>
<name>A0A917K8T1_9BACL</name>
<reference evidence="3" key="2">
    <citation type="submission" date="2020-09" db="EMBL/GenBank/DDBJ databases">
        <authorList>
            <person name="Sun Q."/>
            <person name="Ohkuma M."/>
        </authorList>
    </citation>
    <scope>NUCLEOTIDE SEQUENCE</scope>
    <source>
        <strain evidence="3">JCM 18487</strain>
    </source>
</reference>
<keyword evidence="1" id="KW-1133">Transmembrane helix</keyword>
<feature type="transmembrane region" description="Helical" evidence="1">
    <location>
        <begin position="21"/>
        <end position="42"/>
    </location>
</feature>
<comment type="caution">
    <text evidence="3">The sequence shown here is derived from an EMBL/GenBank/DDBJ whole genome shotgun (WGS) entry which is preliminary data.</text>
</comment>